<evidence type="ECO:0000259" key="11">
    <source>
        <dbReference type="Pfam" id="PF18018"/>
    </source>
</evidence>
<dbReference type="GO" id="GO:0006281">
    <property type="term" value="P:DNA repair"/>
    <property type="evidence" value="ECO:0007669"/>
    <property type="project" value="UniProtKB-ARBA"/>
</dbReference>
<evidence type="ECO:0000256" key="6">
    <source>
        <dbReference type="ARBA" id="ARBA00022705"/>
    </source>
</evidence>
<dbReference type="Pfam" id="PF18018">
    <property type="entry name" value="DNA_pol_D_N"/>
    <property type="match status" value="1"/>
</dbReference>
<dbReference type="OMA" id="HCILIGT"/>
<evidence type="ECO:0000259" key="10">
    <source>
        <dbReference type="Pfam" id="PF04042"/>
    </source>
</evidence>
<evidence type="ECO:0000256" key="3">
    <source>
        <dbReference type="ARBA" id="ARBA00012417"/>
    </source>
</evidence>
<sequence length="473" mass="53347">MDSLLQKFNETRDDDPETIERITINEKYDAKNRFALDYKDRDYSSQFYHMYKYRLVTFKERVNRECLKRWDNGFELKGNPVVKKEKVLDIQGNQPCWCIGTIYCEMKYKPNILEEVVNDTYGAPDLVKSYMDPEGADEIMLEDESGRVLLVGDFIKSTPFITGTVVGVLGMEADAGTFQVLDICYPAAIPQKPLSLPTDKKNHGKIALVSGLNIKPTSPENSLRVQLLQEFLMGRLNSNISSDLSNIGKLIICGNSMDFNVKSDSPGSLTNSLEEFGKFLGNTLQSISIALMPGAGDPSDRSLPQQPLHKALFKEALRPYFDKMNNEILNLVTNPYQFNINGIELLAIAGQNINDIHKYVISSQDLDSNSEVEKTDLEHRLDLMECTLKWQNIAPTAPDTLWAYPYKDFDPFVLDEWPHVYVVGNQPEFGTRDVTLNGGTKIKIISIPEFSSTGGIVLLDLNTLETELVQIEL</sequence>
<dbReference type="EC" id="2.7.7.7" evidence="3"/>
<dbReference type="EMBL" id="HE576755">
    <property type="protein sequence ID" value="CCC69779.1"/>
    <property type="molecule type" value="Genomic_DNA"/>
</dbReference>
<keyword evidence="13" id="KW-1185">Reference proteome</keyword>
<name>G0VDY9_NAUCA</name>
<reference evidence="12 13" key="1">
    <citation type="journal article" date="2011" name="Proc. Natl. Acad. Sci. U.S.A.">
        <title>Evolutionary erosion of yeast sex chromosomes by mating-type switching accidents.</title>
        <authorList>
            <person name="Gordon J.L."/>
            <person name="Armisen D."/>
            <person name="Proux-Wera E."/>
            <person name="Oheigeartaigh S.S."/>
            <person name="Byrne K.P."/>
            <person name="Wolfe K.H."/>
        </authorList>
    </citation>
    <scope>NUCLEOTIDE SEQUENCE [LARGE SCALE GENOMIC DNA]</scope>
    <source>
        <strain evidence="13">ATCC 76901 / BCRC 22586 / CBS 4309 / NBRC 1992 / NRRL Y-12630</strain>
    </source>
</reference>
<dbReference type="Pfam" id="PF04042">
    <property type="entry name" value="DNA_pol_E_B"/>
    <property type="match status" value="1"/>
</dbReference>
<dbReference type="InterPro" id="IPR040663">
    <property type="entry name" value="DNA_pol_D_N"/>
</dbReference>
<dbReference type="Gene3D" id="3.60.21.50">
    <property type="match status" value="1"/>
</dbReference>
<dbReference type="RefSeq" id="XP_003676141.1">
    <property type="nucleotide sequence ID" value="XM_003676093.1"/>
</dbReference>
<keyword evidence="6" id="KW-0235">DNA replication</keyword>
<dbReference type="eggNOG" id="KOG2732">
    <property type="taxonomic scope" value="Eukaryota"/>
</dbReference>
<dbReference type="GO" id="GO:0043625">
    <property type="term" value="C:delta DNA polymerase complex"/>
    <property type="evidence" value="ECO:0007669"/>
    <property type="project" value="EnsemblFungi"/>
</dbReference>
<dbReference type="KEGG" id="ncs:NCAS_0D01980"/>
<proteinExistence type="inferred from homology"/>
<dbReference type="FunFam" id="2.40.50.430:FF:000002">
    <property type="entry name" value="DNA polymerase delta subunit"/>
    <property type="match status" value="1"/>
</dbReference>
<dbReference type="PANTHER" id="PTHR10416">
    <property type="entry name" value="DNA POLYMERASE DELTA SUBUNIT 2"/>
    <property type="match status" value="1"/>
</dbReference>
<dbReference type="STRING" id="1064592.G0VDY9"/>
<feature type="domain" description="DNA polymerase delta subunit OB-fold" evidence="11">
    <location>
        <begin position="46"/>
        <end position="183"/>
    </location>
</feature>
<organism evidence="12 13">
    <name type="scientific">Naumovozyma castellii</name>
    <name type="common">Yeast</name>
    <name type="synonym">Saccharomyces castellii</name>
    <dbReference type="NCBI Taxonomy" id="27288"/>
    <lineage>
        <taxon>Eukaryota</taxon>
        <taxon>Fungi</taxon>
        <taxon>Dikarya</taxon>
        <taxon>Ascomycota</taxon>
        <taxon>Saccharomycotina</taxon>
        <taxon>Saccharomycetes</taxon>
        <taxon>Saccharomycetales</taxon>
        <taxon>Saccharomycetaceae</taxon>
        <taxon>Naumovozyma</taxon>
    </lineage>
</organism>
<keyword evidence="4" id="KW-0808">Transferase</keyword>
<keyword evidence="8" id="KW-0539">Nucleus</keyword>
<evidence type="ECO:0000256" key="7">
    <source>
        <dbReference type="ARBA" id="ARBA00022932"/>
    </source>
</evidence>
<dbReference type="GeneID" id="96903386"/>
<dbReference type="Gene3D" id="2.40.50.430">
    <property type="match status" value="1"/>
</dbReference>
<evidence type="ECO:0000256" key="4">
    <source>
        <dbReference type="ARBA" id="ARBA00022679"/>
    </source>
</evidence>
<dbReference type="AlphaFoldDB" id="G0VDY9"/>
<dbReference type="OrthoDB" id="3763at2759"/>
<dbReference type="InterPro" id="IPR007185">
    <property type="entry name" value="DNA_pol_a/d/e_bsu"/>
</dbReference>
<dbReference type="CDD" id="cd07387">
    <property type="entry name" value="MPP_PolD2_C"/>
    <property type="match status" value="1"/>
</dbReference>
<dbReference type="GO" id="GO:0003887">
    <property type="term" value="F:DNA-directed DNA polymerase activity"/>
    <property type="evidence" value="ECO:0007669"/>
    <property type="project" value="UniProtKB-KW"/>
</dbReference>
<dbReference type="GO" id="GO:0043137">
    <property type="term" value="P:DNA replication, removal of RNA primer"/>
    <property type="evidence" value="ECO:0007669"/>
    <property type="project" value="EnsemblFungi"/>
</dbReference>
<keyword evidence="5" id="KW-0548">Nucleotidyltransferase</keyword>
<comment type="similarity">
    <text evidence="2">Belongs to the DNA polymerase delta/II small subunit family.</text>
</comment>
<dbReference type="PANTHER" id="PTHR10416:SF0">
    <property type="entry name" value="DNA POLYMERASE DELTA SUBUNIT 2"/>
    <property type="match status" value="1"/>
</dbReference>
<dbReference type="GO" id="GO:0003677">
    <property type="term" value="F:DNA binding"/>
    <property type="evidence" value="ECO:0007669"/>
    <property type="project" value="InterPro"/>
</dbReference>
<feature type="domain" description="DNA polymerase alpha/delta/epsilon subunit B" evidence="10">
    <location>
        <begin position="206"/>
        <end position="431"/>
    </location>
</feature>
<evidence type="ECO:0000256" key="5">
    <source>
        <dbReference type="ARBA" id="ARBA00022695"/>
    </source>
</evidence>
<dbReference type="GO" id="GO:0016035">
    <property type="term" value="C:zeta DNA polymerase complex"/>
    <property type="evidence" value="ECO:0007669"/>
    <property type="project" value="EnsemblFungi"/>
</dbReference>
<dbReference type="GO" id="GO:0006273">
    <property type="term" value="P:lagging strand elongation"/>
    <property type="evidence" value="ECO:0007669"/>
    <property type="project" value="UniProtKB-ARBA"/>
</dbReference>
<reference key="2">
    <citation type="submission" date="2011-08" db="EMBL/GenBank/DDBJ databases">
        <title>Genome sequence of Naumovozyma castellii.</title>
        <authorList>
            <person name="Gordon J.L."/>
            <person name="Armisen D."/>
            <person name="Proux-Wera E."/>
            <person name="OhEigeartaigh S.S."/>
            <person name="Byrne K.P."/>
            <person name="Wolfe K.H."/>
        </authorList>
    </citation>
    <scope>NUCLEOTIDE SEQUENCE</scope>
    <source>
        <strain>Type strain:CBS 4309</strain>
    </source>
</reference>
<dbReference type="FunFam" id="3.60.21.50:FF:000005">
    <property type="entry name" value="DNA polymerase delta subunit"/>
    <property type="match status" value="1"/>
</dbReference>
<evidence type="ECO:0000256" key="9">
    <source>
        <dbReference type="ARBA" id="ARBA00049244"/>
    </source>
</evidence>
<evidence type="ECO:0000256" key="1">
    <source>
        <dbReference type="ARBA" id="ARBA00004123"/>
    </source>
</evidence>
<comment type="catalytic activity">
    <reaction evidence="9">
        <text>DNA(n) + a 2'-deoxyribonucleoside 5'-triphosphate = DNA(n+1) + diphosphate</text>
        <dbReference type="Rhea" id="RHEA:22508"/>
        <dbReference type="Rhea" id="RHEA-COMP:17339"/>
        <dbReference type="Rhea" id="RHEA-COMP:17340"/>
        <dbReference type="ChEBI" id="CHEBI:33019"/>
        <dbReference type="ChEBI" id="CHEBI:61560"/>
        <dbReference type="ChEBI" id="CHEBI:173112"/>
        <dbReference type="EC" id="2.7.7.7"/>
    </reaction>
</comment>
<dbReference type="Proteomes" id="UP000001640">
    <property type="component" value="Chromosome 4"/>
</dbReference>
<evidence type="ECO:0000256" key="8">
    <source>
        <dbReference type="ARBA" id="ARBA00023242"/>
    </source>
</evidence>
<dbReference type="FunCoup" id="G0VDY9">
    <property type="interactions" value="964"/>
</dbReference>
<evidence type="ECO:0000256" key="2">
    <source>
        <dbReference type="ARBA" id="ARBA00006035"/>
    </source>
</evidence>
<dbReference type="GO" id="GO:0005829">
    <property type="term" value="C:cytosol"/>
    <property type="evidence" value="ECO:0007669"/>
    <property type="project" value="EnsemblFungi"/>
</dbReference>
<accession>G0VDY9</accession>
<dbReference type="InParanoid" id="G0VDY9"/>
<keyword evidence="7" id="KW-0239">DNA-directed DNA polymerase</keyword>
<dbReference type="InterPro" id="IPR041863">
    <property type="entry name" value="PolD2_C"/>
</dbReference>
<dbReference type="InterPro" id="IPR024826">
    <property type="entry name" value="DNA_pol_delta/II_ssu"/>
</dbReference>
<comment type="subcellular location">
    <subcellularLocation>
        <location evidence="1">Nucleus</location>
    </subcellularLocation>
</comment>
<dbReference type="GO" id="GO:0006278">
    <property type="term" value="P:RNA-templated DNA biosynthetic process"/>
    <property type="evidence" value="ECO:0007669"/>
    <property type="project" value="EnsemblFungi"/>
</dbReference>
<dbReference type="HOGENOM" id="CLU_021763_1_0_1"/>
<protein>
    <recommendedName>
        <fullName evidence="3">DNA-directed DNA polymerase</fullName>
        <ecNumber evidence="3">2.7.7.7</ecNumber>
    </recommendedName>
</protein>
<evidence type="ECO:0000313" key="13">
    <source>
        <dbReference type="Proteomes" id="UP000001640"/>
    </source>
</evidence>
<evidence type="ECO:0000313" key="12">
    <source>
        <dbReference type="EMBL" id="CCC69779.1"/>
    </source>
</evidence>
<gene>
    <name evidence="12" type="primary">NCAS0D01980</name>
    <name evidence="12" type="ordered locus">NCAS_0D01980</name>
</gene>